<dbReference type="AlphaFoldDB" id="A0A6M4ATQ3"/>
<keyword evidence="5" id="KW-0997">Cell inner membrane</keyword>
<dbReference type="Pfam" id="PF03544">
    <property type="entry name" value="TonB_C"/>
    <property type="match status" value="1"/>
</dbReference>
<dbReference type="GO" id="GO:0055085">
    <property type="term" value="P:transmembrane transport"/>
    <property type="evidence" value="ECO:0007669"/>
    <property type="project" value="InterPro"/>
</dbReference>
<dbReference type="InterPro" id="IPR051045">
    <property type="entry name" value="TonB-dependent_transducer"/>
</dbReference>
<evidence type="ECO:0000313" key="14">
    <source>
        <dbReference type="Proteomes" id="UP000503018"/>
    </source>
</evidence>
<feature type="transmembrane region" description="Helical" evidence="11">
    <location>
        <begin position="158"/>
        <end position="178"/>
    </location>
</feature>
<gene>
    <name evidence="13" type="ORF">GV829_08270</name>
</gene>
<dbReference type="PROSITE" id="PS52015">
    <property type="entry name" value="TONB_CTD"/>
    <property type="match status" value="1"/>
</dbReference>
<evidence type="ECO:0000256" key="3">
    <source>
        <dbReference type="ARBA" id="ARBA00022448"/>
    </source>
</evidence>
<name>A0A6M4ATQ3_9SPHN</name>
<evidence type="ECO:0000256" key="4">
    <source>
        <dbReference type="ARBA" id="ARBA00022475"/>
    </source>
</evidence>
<dbReference type="Proteomes" id="UP000503018">
    <property type="component" value="Chromosome"/>
</dbReference>
<feature type="compositionally biased region" description="Pro residues" evidence="10">
    <location>
        <begin position="94"/>
        <end position="112"/>
    </location>
</feature>
<feature type="region of interest" description="Disordered" evidence="10">
    <location>
        <begin position="70"/>
        <end position="154"/>
    </location>
</feature>
<keyword evidence="8 11" id="KW-1133">Transmembrane helix</keyword>
<dbReference type="KEGG" id="slan:GV829_08270"/>
<evidence type="ECO:0000256" key="1">
    <source>
        <dbReference type="ARBA" id="ARBA00004383"/>
    </source>
</evidence>
<evidence type="ECO:0000313" key="13">
    <source>
        <dbReference type="EMBL" id="QJQ32445.1"/>
    </source>
</evidence>
<evidence type="ECO:0000256" key="11">
    <source>
        <dbReference type="SAM" id="Phobius"/>
    </source>
</evidence>
<dbReference type="Gene3D" id="3.30.1150.10">
    <property type="match status" value="1"/>
</dbReference>
<dbReference type="InterPro" id="IPR037682">
    <property type="entry name" value="TonB_C"/>
</dbReference>
<accession>A0A6M4ATQ3</accession>
<feature type="compositionally biased region" description="Low complexity" evidence="10">
    <location>
        <begin position="113"/>
        <end position="127"/>
    </location>
</feature>
<feature type="region of interest" description="Disordered" evidence="10">
    <location>
        <begin position="187"/>
        <end position="239"/>
    </location>
</feature>
<keyword evidence="6 11" id="KW-0812">Transmembrane</keyword>
<feature type="compositionally biased region" description="Low complexity" evidence="10">
    <location>
        <begin position="187"/>
        <end position="202"/>
    </location>
</feature>
<evidence type="ECO:0000256" key="2">
    <source>
        <dbReference type="ARBA" id="ARBA00006555"/>
    </source>
</evidence>
<organism evidence="13 14">
    <name type="scientific">Sphingomonas lacunae</name>
    <dbReference type="NCBI Taxonomy" id="2698828"/>
    <lineage>
        <taxon>Bacteria</taxon>
        <taxon>Pseudomonadati</taxon>
        <taxon>Pseudomonadota</taxon>
        <taxon>Alphaproteobacteria</taxon>
        <taxon>Sphingomonadales</taxon>
        <taxon>Sphingomonadaceae</taxon>
        <taxon>Sphingomonas</taxon>
    </lineage>
</organism>
<keyword evidence="7" id="KW-0653">Protein transport</keyword>
<dbReference type="GO" id="GO:0031992">
    <property type="term" value="F:energy transducer activity"/>
    <property type="evidence" value="ECO:0007669"/>
    <property type="project" value="TreeGrafter"/>
</dbReference>
<evidence type="ECO:0000256" key="6">
    <source>
        <dbReference type="ARBA" id="ARBA00022692"/>
    </source>
</evidence>
<dbReference type="RefSeq" id="WP_169945708.1">
    <property type="nucleotide sequence ID" value="NZ_CP053015.1"/>
</dbReference>
<comment type="subcellular location">
    <subcellularLocation>
        <location evidence="1">Cell inner membrane</location>
        <topology evidence="1">Single-pass membrane protein</topology>
        <orientation evidence="1">Periplasmic side</orientation>
    </subcellularLocation>
</comment>
<protein>
    <submittedName>
        <fullName evidence="13">TonB family protein</fullName>
    </submittedName>
</protein>
<dbReference type="InterPro" id="IPR006260">
    <property type="entry name" value="TonB/TolA_C"/>
</dbReference>
<dbReference type="SUPFAM" id="SSF74653">
    <property type="entry name" value="TolA/TonB C-terminal domain"/>
    <property type="match status" value="1"/>
</dbReference>
<evidence type="ECO:0000256" key="7">
    <source>
        <dbReference type="ARBA" id="ARBA00022927"/>
    </source>
</evidence>
<keyword evidence="14" id="KW-1185">Reference proteome</keyword>
<evidence type="ECO:0000256" key="9">
    <source>
        <dbReference type="ARBA" id="ARBA00023136"/>
    </source>
</evidence>
<comment type="similarity">
    <text evidence="2">Belongs to the TonB family.</text>
</comment>
<evidence type="ECO:0000256" key="8">
    <source>
        <dbReference type="ARBA" id="ARBA00022989"/>
    </source>
</evidence>
<dbReference type="PANTHER" id="PTHR33446">
    <property type="entry name" value="PROTEIN TONB-RELATED"/>
    <property type="match status" value="1"/>
</dbReference>
<keyword evidence="4" id="KW-1003">Cell membrane</keyword>
<keyword evidence="9 11" id="KW-0472">Membrane</keyword>
<feature type="domain" description="TonB C-terminal" evidence="12">
    <location>
        <begin position="330"/>
        <end position="423"/>
    </location>
</feature>
<sequence>MDIALAIGRSWGTETLDWQEFSFSLNGQSHHVYSREEAETLIRNGVLLPETPVTLFLASGKRRRTTAQTLDLGFAPPPPVQQAPTSPMQVQAPSPKPLPPVTDAEPVPPPPAAATLPKTAKKTAPPVSSRPPAEGGGANARSTNGPQPADPLSPTPPVPTGFVIFLVIILAIAVIWLWNDAPVEEAATGTDPVTATTSTPTPDEAGPAPASAPVDQAPVPAVNPKAAPEPAPRDIPRACRSWSEQPRELELCSAVQWRYRRLQVAFARAAIGGESPETTLRLAINSCSSRSCVEQRIDARIADLTRPAPVAAPPPAAILEPAIVDRSREAAPRGNPARWVSTSDYPASALRAGTEGTTHINLTIGPEGRVTRCDITQSSGDAALDGAACAALQRRARFTPALDRDGNPSTGSYTTRIRWQIPR</sequence>
<evidence type="ECO:0000256" key="5">
    <source>
        <dbReference type="ARBA" id="ARBA00022519"/>
    </source>
</evidence>
<reference evidence="13 14" key="1">
    <citation type="submission" date="2020-01" db="EMBL/GenBank/DDBJ databases">
        <title>Sphingomonas sp. strain CSW-10.</title>
        <authorList>
            <person name="Chen W.-M."/>
        </authorList>
    </citation>
    <scope>NUCLEOTIDE SEQUENCE [LARGE SCALE GENOMIC DNA]</scope>
    <source>
        <strain evidence="13 14">CSW-10</strain>
    </source>
</reference>
<evidence type="ECO:0000259" key="12">
    <source>
        <dbReference type="PROSITE" id="PS52015"/>
    </source>
</evidence>
<dbReference type="EMBL" id="CP053015">
    <property type="protein sequence ID" value="QJQ32445.1"/>
    <property type="molecule type" value="Genomic_DNA"/>
</dbReference>
<dbReference type="GO" id="GO:0098797">
    <property type="term" value="C:plasma membrane protein complex"/>
    <property type="evidence" value="ECO:0007669"/>
    <property type="project" value="TreeGrafter"/>
</dbReference>
<dbReference type="NCBIfam" id="TIGR01352">
    <property type="entry name" value="tonB_Cterm"/>
    <property type="match status" value="1"/>
</dbReference>
<evidence type="ECO:0000256" key="10">
    <source>
        <dbReference type="SAM" id="MobiDB-lite"/>
    </source>
</evidence>
<keyword evidence="3" id="KW-0813">Transport</keyword>
<feature type="compositionally biased region" description="Low complexity" evidence="10">
    <location>
        <begin position="217"/>
        <end position="228"/>
    </location>
</feature>
<dbReference type="PANTHER" id="PTHR33446:SF2">
    <property type="entry name" value="PROTEIN TONB"/>
    <property type="match status" value="1"/>
</dbReference>
<dbReference type="GO" id="GO:0015031">
    <property type="term" value="P:protein transport"/>
    <property type="evidence" value="ECO:0007669"/>
    <property type="project" value="UniProtKB-KW"/>
</dbReference>
<proteinExistence type="inferred from homology"/>